<feature type="domain" description="Heterokaryon incompatibility" evidence="1">
    <location>
        <begin position="47"/>
        <end position="228"/>
    </location>
</feature>
<dbReference type="PANTHER" id="PTHR24148:SF73">
    <property type="entry name" value="HET DOMAIN PROTEIN (AFU_ORTHOLOGUE AFUA_8G01020)"/>
    <property type="match status" value="1"/>
</dbReference>
<evidence type="ECO:0000313" key="3">
    <source>
        <dbReference type="Proteomes" id="UP000522262"/>
    </source>
</evidence>
<keyword evidence="3" id="KW-1185">Reference proteome</keyword>
<comment type="caution">
    <text evidence="2">The sequence shown here is derived from an EMBL/GenBank/DDBJ whole genome shotgun (WGS) entry which is preliminary data.</text>
</comment>
<name>A0A8H5IJN7_9HYPO</name>
<dbReference type="Proteomes" id="UP000522262">
    <property type="component" value="Unassembled WGS sequence"/>
</dbReference>
<evidence type="ECO:0000313" key="2">
    <source>
        <dbReference type="EMBL" id="KAF5537809.1"/>
    </source>
</evidence>
<dbReference type="EMBL" id="JAAOAM010000227">
    <property type="protein sequence ID" value="KAF5537809.1"/>
    <property type="molecule type" value="Genomic_DNA"/>
</dbReference>
<organism evidence="2 3">
    <name type="scientific">Fusarium mexicanum</name>
    <dbReference type="NCBI Taxonomy" id="751941"/>
    <lineage>
        <taxon>Eukaryota</taxon>
        <taxon>Fungi</taxon>
        <taxon>Dikarya</taxon>
        <taxon>Ascomycota</taxon>
        <taxon>Pezizomycotina</taxon>
        <taxon>Sordariomycetes</taxon>
        <taxon>Hypocreomycetidae</taxon>
        <taxon>Hypocreales</taxon>
        <taxon>Nectriaceae</taxon>
        <taxon>Fusarium</taxon>
        <taxon>Fusarium fujikuroi species complex</taxon>
    </lineage>
</organism>
<accession>A0A8H5IJN7</accession>
<gene>
    <name evidence="2" type="ORF">FMEXI_9631</name>
</gene>
<dbReference type="AlphaFoldDB" id="A0A8H5IJN7"/>
<protein>
    <submittedName>
        <fullName evidence="2">Heterokaryon incompatibility (Het-6OR allele)</fullName>
    </submittedName>
</protein>
<dbReference type="Pfam" id="PF06985">
    <property type="entry name" value="HET"/>
    <property type="match status" value="1"/>
</dbReference>
<reference evidence="2 3" key="1">
    <citation type="submission" date="2020-05" db="EMBL/GenBank/DDBJ databases">
        <title>Identification and distribution of gene clusters putatively required for synthesis of sphingolipid metabolism inhibitors in phylogenetically diverse species of the filamentous fungus Fusarium.</title>
        <authorList>
            <person name="Kim H.-S."/>
            <person name="Busman M."/>
            <person name="Brown D.W."/>
            <person name="Divon H."/>
            <person name="Uhlig S."/>
            <person name="Proctor R.H."/>
        </authorList>
    </citation>
    <scope>NUCLEOTIDE SEQUENCE [LARGE SCALE GENOMIC DNA]</scope>
    <source>
        <strain evidence="2 3">NRRL 53147</strain>
    </source>
</reference>
<proteinExistence type="predicted"/>
<dbReference type="PANTHER" id="PTHR24148">
    <property type="entry name" value="ANKYRIN REPEAT DOMAIN-CONTAINING PROTEIN 39 HOMOLOG-RELATED"/>
    <property type="match status" value="1"/>
</dbReference>
<sequence length="686" mass="79075">MSASKDSRLYAPLDRSRRQIRLVEILSTKPKIVCNLTTVSLDEDTKFSAISYLWGEKGKTEPITVNGVEQFITPSLANALEYAPYHWANAFPERDSRYCRLWADALCINQDDDLEKGHQVQLMRFIYPAAEVVFSCLDVEASQSDIRLAFKTYETLAKSAVERGIVSSAIDIDATIEDRHIQELEWLLRHPILDENCPIESQEFVDAEQAMHRMLKLKYWERAWVFQELVLSRRVVVIHQLLSIDLKFLLDAQDCIGIIKEMADGSDVDQTYQYFWNIYWQRFLTLRQVDWARVYVHEATKADESVIRWMRGILLLVGGMYRAKNPKDHVYALLGLTTLHMEPDYTSTTTVASVYAEVCADVLRSQQSVKGWPLCFLSGAGLARQGQNQEYNLPSWVYNFPETFSDKKVPRVLFTGYKVPKYDSREEWDNLEPASIRGDTLTCSAVFFHTIIDTSPPLKASCDGWLRFVSAVFRMIHRPTRNTEDPHPLWTLARVFGADDDHLNIWERPAATRLVRILQYLLFICQVPTNDDGRYEADAAKKAEVVAEDLLDKFPENIMYQDDEQLPENRKRNGSTKQIYQELICQIRDKGSFWNNMDNQQVQPDINACFKLEPAIGLTDSGEFVILSRVAEIGDQVVLILGYWQLSLVRKVDNHFVYVGDCWSARPTQEVAELAREKEMKAIEIR</sequence>
<dbReference type="InterPro" id="IPR010730">
    <property type="entry name" value="HET"/>
</dbReference>
<evidence type="ECO:0000259" key="1">
    <source>
        <dbReference type="Pfam" id="PF06985"/>
    </source>
</evidence>
<dbReference type="InterPro" id="IPR052895">
    <property type="entry name" value="HetReg/Transcr_Mod"/>
</dbReference>